<dbReference type="Gene3D" id="1.10.10.10">
    <property type="entry name" value="Winged helix-like DNA-binding domain superfamily/Winged helix DNA-binding domain"/>
    <property type="match status" value="1"/>
</dbReference>
<dbReference type="Pfam" id="PF00486">
    <property type="entry name" value="Trans_reg_C"/>
    <property type="match status" value="1"/>
</dbReference>
<dbReference type="PANTHER" id="PTHR48111:SF22">
    <property type="entry name" value="REGULATOR OF RPOS"/>
    <property type="match status" value="1"/>
</dbReference>
<dbReference type="InterPro" id="IPR039420">
    <property type="entry name" value="WalR-like"/>
</dbReference>
<proteinExistence type="predicted"/>
<evidence type="ECO:0000313" key="11">
    <source>
        <dbReference type="Proteomes" id="UP001597387"/>
    </source>
</evidence>
<comment type="caution">
    <text evidence="10">The sequence shown here is derived from an EMBL/GenBank/DDBJ whole genome shotgun (WGS) entry which is preliminary data.</text>
</comment>
<dbReference type="SUPFAM" id="SSF52172">
    <property type="entry name" value="CheY-like"/>
    <property type="match status" value="1"/>
</dbReference>
<keyword evidence="11" id="KW-1185">Reference proteome</keyword>
<evidence type="ECO:0000256" key="7">
    <source>
        <dbReference type="PROSITE-ProRule" id="PRU01091"/>
    </source>
</evidence>
<dbReference type="Gene3D" id="3.40.50.2300">
    <property type="match status" value="1"/>
</dbReference>
<dbReference type="Gene3D" id="6.10.250.690">
    <property type="match status" value="1"/>
</dbReference>
<dbReference type="InterPro" id="IPR036388">
    <property type="entry name" value="WH-like_DNA-bd_sf"/>
</dbReference>
<feature type="domain" description="Response regulatory" evidence="8">
    <location>
        <begin position="2"/>
        <end position="117"/>
    </location>
</feature>
<dbReference type="InterPro" id="IPR001789">
    <property type="entry name" value="Sig_transdc_resp-reg_receiver"/>
</dbReference>
<dbReference type="PROSITE" id="PS50110">
    <property type="entry name" value="RESPONSE_REGULATORY"/>
    <property type="match status" value="1"/>
</dbReference>
<dbReference type="PROSITE" id="PS51755">
    <property type="entry name" value="OMPR_PHOB"/>
    <property type="match status" value="1"/>
</dbReference>
<organism evidence="10 11">
    <name type="scientific">Paradesertivirga mongoliensis</name>
    <dbReference type="NCBI Taxonomy" id="2100740"/>
    <lineage>
        <taxon>Bacteria</taxon>
        <taxon>Pseudomonadati</taxon>
        <taxon>Bacteroidota</taxon>
        <taxon>Sphingobacteriia</taxon>
        <taxon>Sphingobacteriales</taxon>
        <taxon>Sphingobacteriaceae</taxon>
        <taxon>Paradesertivirga</taxon>
    </lineage>
</organism>
<dbReference type="Proteomes" id="UP001597387">
    <property type="component" value="Unassembled WGS sequence"/>
</dbReference>
<dbReference type="Pfam" id="PF00072">
    <property type="entry name" value="Response_reg"/>
    <property type="match status" value="1"/>
</dbReference>
<dbReference type="SMART" id="SM00862">
    <property type="entry name" value="Trans_reg_C"/>
    <property type="match status" value="1"/>
</dbReference>
<evidence type="ECO:0000256" key="1">
    <source>
        <dbReference type="ARBA" id="ARBA00022553"/>
    </source>
</evidence>
<sequence>MKILVIEDEQAILDNIVYALESEHYLVETADTYYSAIQKIQTYVYDCILLDISLQYEQTGLDILKELKQLNKAEGVIIVSARNSLDDKLIGLNLGADDYLPKPFHIAELLARVKSVIRRRKFTGNSYIHAGNLQIDTEQRQILVDGQPFTTNRKEFEVLLYLVTNKNRLVNKSALAEYVWGDHIDGADNFDFIYSQIKNLRKKLKEARAAIDIQSIYGVGYKLFAE</sequence>
<feature type="DNA-binding region" description="OmpR/PhoB-type" evidence="7">
    <location>
        <begin position="125"/>
        <end position="225"/>
    </location>
</feature>
<protein>
    <submittedName>
        <fullName evidence="10">Response regulator transcription factor</fullName>
    </submittedName>
</protein>
<evidence type="ECO:0000259" key="9">
    <source>
        <dbReference type="PROSITE" id="PS51755"/>
    </source>
</evidence>
<dbReference type="PANTHER" id="PTHR48111">
    <property type="entry name" value="REGULATOR OF RPOS"/>
    <property type="match status" value="1"/>
</dbReference>
<keyword evidence="4 7" id="KW-0238">DNA-binding</keyword>
<keyword evidence="2" id="KW-0902">Two-component regulatory system</keyword>
<keyword evidence="1 6" id="KW-0597">Phosphoprotein</keyword>
<evidence type="ECO:0000313" key="10">
    <source>
        <dbReference type="EMBL" id="MFD2164613.1"/>
    </source>
</evidence>
<feature type="domain" description="OmpR/PhoB-type" evidence="9">
    <location>
        <begin position="125"/>
        <end position="225"/>
    </location>
</feature>
<dbReference type="EMBL" id="JBHUHZ010000006">
    <property type="protein sequence ID" value="MFD2164613.1"/>
    <property type="molecule type" value="Genomic_DNA"/>
</dbReference>
<dbReference type="InterPro" id="IPR001867">
    <property type="entry name" value="OmpR/PhoB-type_DNA-bd"/>
</dbReference>
<dbReference type="CDD" id="cd00383">
    <property type="entry name" value="trans_reg_C"/>
    <property type="match status" value="1"/>
</dbReference>
<gene>
    <name evidence="10" type="ORF">ACFSJU_19560</name>
</gene>
<dbReference type="InterPro" id="IPR011006">
    <property type="entry name" value="CheY-like_superfamily"/>
</dbReference>
<name>A0ABW4ZRG4_9SPHI</name>
<evidence type="ECO:0000259" key="8">
    <source>
        <dbReference type="PROSITE" id="PS50110"/>
    </source>
</evidence>
<reference evidence="11" key="1">
    <citation type="journal article" date="2019" name="Int. J. Syst. Evol. Microbiol.">
        <title>The Global Catalogue of Microorganisms (GCM) 10K type strain sequencing project: providing services to taxonomists for standard genome sequencing and annotation.</title>
        <authorList>
            <consortium name="The Broad Institute Genomics Platform"/>
            <consortium name="The Broad Institute Genome Sequencing Center for Infectious Disease"/>
            <person name="Wu L."/>
            <person name="Ma J."/>
        </authorList>
    </citation>
    <scope>NUCLEOTIDE SEQUENCE [LARGE SCALE GENOMIC DNA]</scope>
    <source>
        <strain evidence="11">KCTC 42217</strain>
    </source>
</reference>
<evidence type="ECO:0000256" key="2">
    <source>
        <dbReference type="ARBA" id="ARBA00023012"/>
    </source>
</evidence>
<feature type="modified residue" description="4-aspartylphosphate" evidence="6">
    <location>
        <position position="51"/>
    </location>
</feature>
<evidence type="ECO:0000256" key="4">
    <source>
        <dbReference type="ARBA" id="ARBA00023125"/>
    </source>
</evidence>
<evidence type="ECO:0000256" key="6">
    <source>
        <dbReference type="PROSITE-ProRule" id="PRU00169"/>
    </source>
</evidence>
<dbReference type="RefSeq" id="WP_255901516.1">
    <property type="nucleotide sequence ID" value="NZ_JAFMZO010000002.1"/>
</dbReference>
<keyword evidence="5" id="KW-0804">Transcription</keyword>
<accession>A0ABW4ZRG4</accession>
<evidence type="ECO:0000256" key="3">
    <source>
        <dbReference type="ARBA" id="ARBA00023015"/>
    </source>
</evidence>
<keyword evidence="3" id="KW-0805">Transcription regulation</keyword>
<dbReference type="SMART" id="SM00448">
    <property type="entry name" value="REC"/>
    <property type="match status" value="1"/>
</dbReference>
<evidence type="ECO:0000256" key="5">
    <source>
        <dbReference type="ARBA" id="ARBA00023163"/>
    </source>
</evidence>